<dbReference type="RefSeq" id="WP_015796449.1">
    <property type="nucleotide sequence ID" value="NC_013131.1"/>
</dbReference>
<dbReference type="AlphaFoldDB" id="C7QFE7"/>
<dbReference type="SUPFAM" id="SSF46785">
    <property type="entry name" value="Winged helix' DNA-binding domain"/>
    <property type="match status" value="1"/>
</dbReference>
<evidence type="ECO:0000259" key="1">
    <source>
        <dbReference type="PROSITE" id="PS50995"/>
    </source>
</evidence>
<dbReference type="EMBL" id="CP001700">
    <property type="protein sequence ID" value="ACU76724.1"/>
    <property type="molecule type" value="Genomic_DNA"/>
</dbReference>
<dbReference type="KEGG" id="cai:Caci_7901"/>
<evidence type="ECO:0000313" key="2">
    <source>
        <dbReference type="EMBL" id="ACU76724.1"/>
    </source>
</evidence>
<dbReference type="InterPro" id="IPR039422">
    <property type="entry name" value="MarR/SlyA-like"/>
</dbReference>
<dbReference type="PROSITE" id="PS50995">
    <property type="entry name" value="HTH_MARR_2"/>
    <property type="match status" value="1"/>
</dbReference>
<dbReference type="Pfam" id="PF12802">
    <property type="entry name" value="MarR_2"/>
    <property type="match status" value="1"/>
</dbReference>
<dbReference type="GO" id="GO:0003700">
    <property type="term" value="F:DNA-binding transcription factor activity"/>
    <property type="evidence" value="ECO:0007669"/>
    <property type="project" value="InterPro"/>
</dbReference>
<gene>
    <name evidence="2" type="ordered locus">Caci_7901</name>
</gene>
<evidence type="ECO:0000313" key="3">
    <source>
        <dbReference type="Proteomes" id="UP000000851"/>
    </source>
</evidence>
<dbReference type="PANTHER" id="PTHR33164">
    <property type="entry name" value="TRANSCRIPTIONAL REGULATOR, MARR FAMILY"/>
    <property type="match status" value="1"/>
</dbReference>
<dbReference type="InParanoid" id="C7QFE7"/>
<keyword evidence="3" id="KW-1185">Reference proteome</keyword>
<dbReference type="STRING" id="479433.Caci_7901"/>
<sequence length="161" mass="17674">MGREPEADMSVVTALVRSAFLVDATYEQVARKHQLTSQQGQLLCVLMGKPEEGFGMGELVRTLGLAKSSLTGLVDRSLRRGLVRREADSTDGRAVRVFLTEEGDKVATEFYDETVQHIAELPAVLSGEEQAQLAKLLERLVLANQVPVVFGDDFHTCAQQD</sequence>
<dbReference type="InterPro" id="IPR000835">
    <property type="entry name" value="HTH_MarR-typ"/>
</dbReference>
<dbReference type="GO" id="GO:0006950">
    <property type="term" value="P:response to stress"/>
    <property type="evidence" value="ECO:0007669"/>
    <property type="project" value="TreeGrafter"/>
</dbReference>
<feature type="domain" description="HTH marR-type" evidence="1">
    <location>
        <begin position="8"/>
        <end position="142"/>
    </location>
</feature>
<protein>
    <submittedName>
        <fullName evidence="2">Transcriptional regulator, MarR family</fullName>
    </submittedName>
</protein>
<dbReference type="Proteomes" id="UP000000851">
    <property type="component" value="Chromosome"/>
</dbReference>
<dbReference type="PANTHER" id="PTHR33164:SF107">
    <property type="entry name" value="TRANSCRIPTIONAL REGULATORY PROTEIN"/>
    <property type="match status" value="1"/>
</dbReference>
<dbReference type="SMART" id="SM00347">
    <property type="entry name" value="HTH_MARR"/>
    <property type="match status" value="1"/>
</dbReference>
<dbReference type="PRINTS" id="PR00598">
    <property type="entry name" value="HTHMARR"/>
</dbReference>
<proteinExistence type="predicted"/>
<dbReference type="eggNOG" id="COG1846">
    <property type="taxonomic scope" value="Bacteria"/>
</dbReference>
<accession>C7QFE7</accession>
<dbReference type="InterPro" id="IPR036388">
    <property type="entry name" value="WH-like_DNA-bd_sf"/>
</dbReference>
<dbReference type="InterPro" id="IPR036390">
    <property type="entry name" value="WH_DNA-bd_sf"/>
</dbReference>
<name>C7QFE7_CATAD</name>
<organism evidence="2 3">
    <name type="scientific">Catenulispora acidiphila (strain DSM 44928 / JCM 14897 / NBRC 102108 / NRRL B-24433 / ID139908)</name>
    <dbReference type="NCBI Taxonomy" id="479433"/>
    <lineage>
        <taxon>Bacteria</taxon>
        <taxon>Bacillati</taxon>
        <taxon>Actinomycetota</taxon>
        <taxon>Actinomycetes</taxon>
        <taxon>Catenulisporales</taxon>
        <taxon>Catenulisporaceae</taxon>
        <taxon>Catenulispora</taxon>
    </lineage>
</organism>
<dbReference type="HOGENOM" id="CLU_083287_27_8_11"/>
<reference evidence="2 3" key="1">
    <citation type="journal article" date="2009" name="Stand. Genomic Sci.">
        <title>Complete genome sequence of Catenulispora acidiphila type strain (ID 139908).</title>
        <authorList>
            <person name="Copeland A."/>
            <person name="Lapidus A."/>
            <person name="Glavina Del Rio T."/>
            <person name="Nolan M."/>
            <person name="Lucas S."/>
            <person name="Chen F."/>
            <person name="Tice H."/>
            <person name="Cheng J.F."/>
            <person name="Bruce D."/>
            <person name="Goodwin L."/>
            <person name="Pitluck S."/>
            <person name="Mikhailova N."/>
            <person name="Pati A."/>
            <person name="Ivanova N."/>
            <person name="Mavromatis K."/>
            <person name="Chen A."/>
            <person name="Palaniappan K."/>
            <person name="Chain P."/>
            <person name="Land M."/>
            <person name="Hauser L."/>
            <person name="Chang Y.J."/>
            <person name="Jeffries C.D."/>
            <person name="Chertkov O."/>
            <person name="Brettin T."/>
            <person name="Detter J.C."/>
            <person name="Han C."/>
            <person name="Ali Z."/>
            <person name="Tindall B.J."/>
            <person name="Goker M."/>
            <person name="Bristow J."/>
            <person name="Eisen J.A."/>
            <person name="Markowitz V."/>
            <person name="Hugenholtz P."/>
            <person name="Kyrpides N.C."/>
            <person name="Klenk H.P."/>
        </authorList>
    </citation>
    <scope>NUCLEOTIDE SEQUENCE [LARGE SCALE GENOMIC DNA]</scope>
    <source>
        <strain evidence="3">DSM 44928 / JCM 14897 / NBRC 102108 / NRRL B-24433 / ID139908</strain>
    </source>
</reference>
<dbReference type="Gene3D" id="1.10.10.10">
    <property type="entry name" value="Winged helix-like DNA-binding domain superfamily/Winged helix DNA-binding domain"/>
    <property type="match status" value="1"/>
</dbReference>